<evidence type="ECO:0000256" key="5">
    <source>
        <dbReference type="ARBA" id="ARBA00023002"/>
    </source>
</evidence>
<organism evidence="10 11">
    <name type="scientific">Caballeronia udeis</name>
    <dbReference type="NCBI Taxonomy" id="1232866"/>
    <lineage>
        <taxon>Bacteria</taxon>
        <taxon>Pseudomonadati</taxon>
        <taxon>Pseudomonadota</taxon>
        <taxon>Betaproteobacteria</taxon>
        <taxon>Burkholderiales</taxon>
        <taxon>Burkholderiaceae</taxon>
        <taxon>Caballeronia</taxon>
    </lineage>
</organism>
<dbReference type="PROSITE" id="PS51296">
    <property type="entry name" value="RIESKE"/>
    <property type="match status" value="1"/>
</dbReference>
<dbReference type="CDD" id="cd08879">
    <property type="entry name" value="RHO_alpha_C_AntDO-like"/>
    <property type="match status" value="1"/>
</dbReference>
<dbReference type="EMBL" id="FCOK02000093">
    <property type="protein sequence ID" value="SAL68674.1"/>
    <property type="molecule type" value="Genomic_DNA"/>
</dbReference>
<evidence type="ECO:0000256" key="8">
    <source>
        <dbReference type="ARBA" id="ARBA00023027"/>
    </source>
</evidence>
<gene>
    <name evidence="10" type="ORF">AWB69_08074</name>
</gene>
<dbReference type="RefSeq" id="WP_063978002.1">
    <property type="nucleotide sequence ID" value="NZ_FCOK02000093.1"/>
</dbReference>
<keyword evidence="2" id="KW-0001">2Fe-2S</keyword>
<name>A0A158JIL7_9BURK</name>
<dbReference type="PRINTS" id="PR00090">
    <property type="entry name" value="RNGDIOXGNASE"/>
</dbReference>
<dbReference type="GO" id="GO:0005506">
    <property type="term" value="F:iron ion binding"/>
    <property type="evidence" value="ECO:0007669"/>
    <property type="project" value="InterPro"/>
</dbReference>
<sequence>MSNFFQSPIATIPSDTTLADLIVDNGERGQFKVHRSVFRDDGILALERDRIFDRCWLYMGHASELPAAQSFVRRMVGGRDVLLTRTKTNEFKAFFNSCSHRGAQVCREAAGRKSAFQCPYHGWVYDSDGRLVNVPGRDAVPESFNDDGSMNLKGVPRLDAFRDFIFICFDSEVTSLSDYLADAKPYLEYVADQGAQGMEIVGGTQEYSSPANWKLLQENSADGYHGATTHASYLDYLKTRDGAAPQFDPALTFGNVRDLGNGHAVAESVGNMPWGRPYARWVPGFGEDARAEIEQIERETLERLGAERGEVVTRGDRNLLIFPNLVINDIMAITIRTFYPIAPGRIDINAWALAPRAESAASRDRRLKNYLEFLGPAGFATPDDVEMLEMCQRGYENVGGNEWNDLSRGMLRDKPFKSDELQMRVFWRRWRELMSRTPREGVAR</sequence>
<evidence type="ECO:0000313" key="10">
    <source>
        <dbReference type="EMBL" id="SAL68674.1"/>
    </source>
</evidence>
<dbReference type="SUPFAM" id="SSF50022">
    <property type="entry name" value="ISP domain"/>
    <property type="match status" value="1"/>
</dbReference>
<dbReference type="PANTHER" id="PTHR43756">
    <property type="entry name" value="CHOLINE MONOOXYGENASE, CHLOROPLASTIC"/>
    <property type="match status" value="1"/>
</dbReference>
<keyword evidence="6" id="KW-0408">Iron</keyword>
<dbReference type="PROSITE" id="PS00570">
    <property type="entry name" value="RING_HYDROXYL_ALPHA"/>
    <property type="match status" value="1"/>
</dbReference>
<dbReference type="InterPro" id="IPR015881">
    <property type="entry name" value="ARHD_Rieske_2Fe_2S"/>
</dbReference>
<protein>
    <submittedName>
        <fullName evidence="10">Benzoate 1,2-dioxygenase subunit alpha</fullName>
    </submittedName>
</protein>
<feature type="domain" description="Rieske" evidence="9">
    <location>
        <begin position="57"/>
        <end position="141"/>
    </location>
</feature>
<dbReference type="Pfam" id="PF00355">
    <property type="entry name" value="Rieske"/>
    <property type="match status" value="1"/>
</dbReference>
<keyword evidence="4 10" id="KW-0223">Dioxygenase</keyword>
<keyword evidence="8" id="KW-0520">NAD</keyword>
<evidence type="ECO:0000313" key="11">
    <source>
        <dbReference type="Proteomes" id="UP000054683"/>
    </source>
</evidence>
<evidence type="ECO:0000256" key="3">
    <source>
        <dbReference type="ARBA" id="ARBA00022723"/>
    </source>
</evidence>
<dbReference type="Pfam" id="PF00848">
    <property type="entry name" value="Ring_hydroxyl_A"/>
    <property type="match status" value="1"/>
</dbReference>
<reference evidence="10 11" key="1">
    <citation type="submission" date="2016-01" db="EMBL/GenBank/DDBJ databases">
        <authorList>
            <person name="Oliw E.H."/>
        </authorList>
    </citation>
    <scope>NUCLEOTIDE SEQUENCE [LARGE SCALE GENOMIC DNA]</scope>
    <source>
        <strain evidence="10">LMG 27134</strain>
    </source>
</reference>
<dbReference type="SUPFAM" id="SSF55961">
    <property type="entry name" value="Bet v1-like"/>
    <property type="match status" value="1"/>
</dbReference>
<proteinExistence type="inferred from homology"/>
<keyword evidence="5" id="KW-0560">Oxidoreductase</keyword>
<dbReference type="GO" id="GO:0051213">
    <property type="term" value="F:dioxygenase activity"/>
    <property type="evidence" value="ECO:0007669"/>
    <property type="project" value="UniProtKB-KW"/>
</dbReference>
<dbReference type="Gene3D" id="2.102.10.10">
    <property type="entry name" value="Rieske [2Fe-2S] iron-sulphur domain"/>
    <property type="match status" value="1"/>
</dbReference>
<keyword evidence="7" id="KW-0411">Iron-sulfur</keyword>
<dbReference type="InterPro" id="IPR001663">
    <property type="entry name" value="Rng_hydr_dOase-A"/>
</dbReference>
<dbReference type="AlphaFoldDB" id="A0A158JIL7"/>
<evidence type="ECO:0000256" key="7">
    <source>
        <dbReference type="ARBA" id="ARBA00023014"/>
    </source>
</evidence>
<evidence type="ECO:0000256" key="2">
    <source>
        <dbReference type="ARBA" id="ARBA00022714"/>
    </source>
</evidence>
<evidence type="ECO:0000256" key="1">
    <source>
        <dbReference type="ARBA" id="ARBA00008751"/>
    </source>
</evidence>
<dbReference type="InterPro" id="IPR015879">
    <property type="entry name" value="Ring_hydroxy_dOase_asu_C_dom"/>
</dbReference>
<keyword evidence="3" id="KW-0479">Metal-binding</keyword>
<dbReference type="Proteomes" id="UP000054683">
    <property type="component" value="Unassembled WGS sequence"/>
</dbReference>
<comment type="similarity">
    <text evidence="1">Belongs to the bacterial ring-hydroxylating dioxygenase alpha subunit family.</text>
</comment>
<evidence type="ECO:0000256" key="6">
    <source>
        <dbReference type="ARBA" id="ARBA00023004"/>
    </source>
</evidence>
<dbReference type="GO" id="GO:0051537">
    <property type="term" value="F:2 iron, 2 sulfur cluster binding"/>
    <property type="evidence" value="ECO:0007669"/>
    <property type="project" value="UniProtKB-KW"/>
</dbReference>
<accession>A0A158JIL7</accession>
<evidence type="ECO:0000259" key="9">
    <source>
        <dbReference type="PROSITE" id="PS51296"/>
    </source>
</evidence>
<dbReference type="OrthoDB" id="9790995at2"/>
<dbReference type="InterPro" id="IPR017941">
    <property type="entry name" value="Rieske_2Fe-2S"/>
</dbReference>
<dbReference type="InterPro" id="IPR036922">
    <property type="entry name" value="Rieske_2Fe-2S_sf"/>
</dbReference>
<dbReference type="PANTHER" id="PTHR43756:SF1">
    <property type="entry name" value="3-PHENYLPROPIONATE_CINNAMIC ACID DIOXYGENASE SUBUNIT ALPHA"/>
    <property type="match status" value="1"/>
</dbReference>
<evidence type="ECO:0000256" key="4">
    <source>
        <dbReference type="ARBA" id="ARBA00022964"/>
    </source>
</evidence>
<dbReference type="Gene3D" id="3.90.380.10">
    <property type="entry name" value="Naphthalene 1,2-dioxygenase Alpha Subunit, Chain A, domain 1"/>
    <property type="match status" value="1"/>
</dbReference>